<dbReference type="GO" id="GO:0090729">
    <property type="term" value="F:toxin activity"/>
    <property type="evidence" value="ECO:0007669"/>
    <property type="project" value="UniProtKB-KW"/>
</dbReference>
<dbReference type="PRINTS" id="PR01488">
    <property type="entry name" value="RTXTOXINA"/>
</dbReference>
<keyword evidence="10" id="KW-1185">Reference proteome</keyword>
<evidence type="ECO:0000313" key="9">
    <source>
        <dbReference type="EMBL" id="MXP64173.1"/>
    </source>
</evidence>
<dbReference type="InterPro" id="IPR011049">
    <property type="entry name" value="Serralysin-like_metalloprot_C"/>
</dbReference>
<name>A0A845B986_9PROT</name>
<dbReference type="GO" id="GO:0016020">
    <property type="term" value="C:membrane"/>
    <property type="evidence" value="ECO:0007669"/>
    <property type="project" value="UniProtKB-SubCell"/>
</dbReference>
<dbReference type="PANTHER" id="PTHR38340">
    <property type="entry name" value="S-LAYER PROTEIN"/>
    <property type="match status" value="1"/>
</dbReference>
<dbReference type="GO" id="GO:0005509">
    <property type="term" value="F:calcium ion binding"/>
    <property type="evidence" value="ECO:0007669"/>
    <property type="project" value="InterPro"/>
</dbReference>
<keyword evidence="3" id="KW-0964">Secreted</keyword>
<evidence type="ECO:0008006" key="11">
    <source>
        <dbReference type="Google" id="ProtNLM"/>
    </source>
</evidence>
<feature type="region of interest" description="Disordered" evidence="8">
    <location>
        <begin position="922"/>
        <end position="962"/>
    </location>
</feature>
<evidence type="ECO:0000313" key="10">
    <source>
        <dbReference type="Proteomes" id="UP000460715"/>
    </source>
</evidence>
<keyword evidence="7" id="KW-0472">Membrane</keyword>
<comment type="caution">
    <text evidence="9">The sequence shown here is derived from an EMBL/GenBank/DDBJ whole genome shotgun (WGS) entry which is preliminary data.</text>
</comment>
<dbReference type="InterPro" id="IPR050557">
    <property type="entry name" value="RTX_toxin/Mannuronan_C5-epim"/>
</dbReference>
<dbReference type="Pfam" id="PF00353">
    <property type="entry name" value="HemolysinCabind"/>
    <property type="match status" value="13"/>
</dbReference>
<dbReference type="EMBL" id="SNVJ01000009">
    <property type="protein sequence ID" value="MXP64173.1"/>
    <property type="molecule type" value="Genomic_DNA"/>
</dbReference>
<keyword evidence="5" id="KW-0677">Repeat</keyword>
<dbReference type="InterPro" id="IPR018511">
    <property type="entry name" value="Hemolysin-typ_Ca-bd_CS"/>
</dbReference>
<dbReference type="InterPro" id="IPR001343">
    <property type="entry name" value="Hemolysn_Ca-bd"/>
</dbReference>
<dbReference type="PROSITE" id="PS00330">
    <property type="entry name" value="HEMOLYSIN_CALCIUM"/>
    <property type="match status" value="18"/>
</dbReference>
<comment type="subcellular location">
    <subcellularLocation>
        <location evidence="1">Membrane</location>
    </subcellularLocation>
    <subcellularLocation>
        <location evidence="2">Secreted</location>
    </subcellularLocation>
</comment>
<evidence type="ECO:0000256" key="1">
    <source>
        <dbReference type="ARBA" id="ARBA00004370"/>
    </source>
</evidence>
<dbReference type="GO" id="GO:0005576">
    <property type="term" value="C:extracellular region"/>
    <property type="evidence" value="ECO:0007669"/>
    <property type="project" value="UniProtKB-SubCell"/>
</dbReference>
<evidence type="ECO:0000256" key="8">
    <source>
        <dbReference type="SAM" id="MobiDB-lite"/>
    </source>
</evidence>
<organism evidence="9 10">
    <name type="scientific">Teichococcus coralli</name>
    <dbReference type="NCBI Taxonomy" id="2545983"/>
    <lineage>
        <taxon>Bacteria</taxon>
        <taxon>Pseudomonadati</taxon>
        <taxon>Pseudomonadota</taxon>
        <taxon>Alphaproteobacteria</taxon>
        <taxon>Acetobacterales</taxon>
        <taxon>Roseomonadaceae</taxon>
        <taxon>Roseomonas</taxon>
    </lineage>
</organism>
<evidence type="ECO:0000256" key="7">
    <source>
        <dbReference type="ARBA" id="ARBA00023136"/>
    </source>
</evidence>
<evidence type="ECO:0000256" key="6">
    <source>
        <dbReference type="ARBA" id="ARBA00023026"/>
    </source>
</evidence>
<dbReference type="Proteomes" id="UP000460715">
    <property type="component" value="Unassembled WGS sequence"/>
</dbReference>
<keyword evidence="4" id="KW-0800">Toxin</keyword>
<protein>
    <recommendedName>
        <fullName evidence="11">Calcium-binding protein</fullName>
    </recommendedName>
</protein>
<reference evidence="9 10" key="1">
    <citation type="submission" date="2019-03" db="EMBL/GenBank/DDBJ databases">
        <title>Roseomonas sp. a novel Roseomonas species isolated from Sea whip Gorgonian.</title>
        <authorList>
            <person name="Li F."/>
            <person name="Pan X."/>
            <person name="Huang S."/>
            <person name="Li Z."/>
            <person name="Meng B."/>
        </authorList>
    </citation>
    <scope>NUCLEOTIDE SEQUENCE [LARGE SCALE GENOMIC DNA]</scope>
    <source>
        <strain evidence="9 10">M0104</strain>
    </source>
</reference>
<dbReference type="PRINTS" id="PR00313">
    <property type="entry name" value="CABNDNGRPT"/>
</dbReference>
<evidence type="ECO:0000256" key="5">
    <source>
        <dbReference type="ARBA" id="ARBA00022737"/>
    </source>
</evidence>
<accession>A0A845B986</accession>
<evidence type="ECO:0000256" key="2">
    <source>
        <dbReference type="ARBA" id="ARBA00004613"/>
    </source>
</evidence>
<proteinExistence type="predicted"/>
<dbReference type="InterPro" id="IPR003995">
    <property type="entry name" value="RTX_toxin_determinant-A"/>
</dbReference>
<gene>
    <name evidence="9" type="ORF">E0493_12540</name>
</gene>
<feature type="compositionally biased region" description="Basic and acidic residues" evidence="8">
    <location>
        <begin position="946"/>
        <end position="962"/>
    </location>
</feature>
<dbReference type="PANTHER" id="PTHR38340:SF1">
    <property type="entry name" value="S-LAYER PROTEIN"/>
    <property type="match status" value="1"/>
</dbReference>
<keyword evidence="6" id="KW-0843">Virulence</keyword>
<dbReference type="Gene3D" id="2.150.10.10">
    <property type="entry name" value="Serralysin-like metalloprotease, C-terminal"/>
    <property type="match status" value="12"/>
</dbReference>
<evidence type="ECO:0000256" key="3">
    <source>
        <dbReference type="ARBA" id="ARBA00022525"/>
    </source>
</evidence>
<evidence type="ECO:0000256" key="4">
    <source>
        <dbReference type="ARBA" id="ARBA00022656"/>
    </source>
</evidence>
<dbReference type="SUPFAM" id="SSF51120">
    <property type="entry name" value="beta-Roll"/>
    <property type="match status" value="9"/>
</dbReference>
<sequence length="1439" mass="143775">MGQAPSRGTAILGRMAAGVEGAGGAPWVQFEAQAGAALPAARANANPDGRQKARRALNKTFRRQVKMANLIGTSLSERLTGTALADTLYGMDGNDTLDGGAGADILWGGNGNDVLIGGRGADVLNGGAGNDIFRYLSLEEVHLDRIVDFSAGDQLDLSAIAGLSFLGEAAFTGTAGEVRVSYGAGSTMLLFDTRGFGAADLVLTLDGTLRLAESKAGSRILVLAVAKVLAGGSGNDVLTGEAADDTLSGGAGNDTLSGGAGNDTLMGEDGNDVLIGGAGADSLFGGAGSDTFRYLDLSEINGDVIHDFATGDRIDLSALATLRFIGDEVFSGAPGEVRQSGEMLLVDSDGDKVGDIALFLPGGGMLQETATGSNILIRAQPVVLTGTEGVDRLIGGAGDDFLDGGGDNDGLSGLGGDDRMFGGAGNDFMDGGSGNDFMDGGTGNDNMVGGSGDDIMLGGAGDDAMVGGLGRDILSGGPGKDVFRYYSAEEVDGDQITDMDAQDTISLRMLGSLAYISDQAFTGTRAEIRFDGEFLWVDRNGDGIADASMRVHTGGLLMDETAPGNLLLVVAQDRVLNGGAGNDTLTGRSGRDTLNGGAGNDILVGASGDDVLDGGAGDDVLNGGTGSDTMTGGAGADTFVIDVRQGAGAADVITDFSAEDSILLAGPDGLTWIGDAAFSGVRAEVRQTRVAGGTLLQIDGDGDGVAEQTVLLRNAGAVRESATGSLLLQLAAGIDRSGTAGNDSLAGGAGDDRLSGLGGNDTLSGGGGSDVLDGGAGNDVLNGQDGDDILLGGDGDDMLVGGAGNDTMTGGAGNDTFRFATPAEIGLRGDRITDFAFGDKIDLTAFADFAFSPDGLTRAGAQIAVWESYGGANAGKTFLVFDADGDGRPEAVLELDGDFALEETAAGSRILVRAPDRVLSGGAGNDTLSGGAGNDTLSGGAGNDVLDGRGGDDRLRGGAGDDRLLGGAGNDWLYGHEGNDILEGGDGNDRLEGGDGNDLLIGGLGADNMVGGAGSDTFRIASAAEMAGDVIADFSAGDILDLAGLHARFIGGNNFVADGSAQIRIFTGSNTGVALDSNGDGLMDALLTLRGLLALEETSAGSGLFRCVPDVTLTGTSGADILSGREGNDTLNGLDGDDVLSGGAGNDVLSGGAGNDVLNGGLGNDTLTGGAGNDRFVWSLDELNTYFNDTVTDFGAGDSLDLSALFGHFRGTAAFTGTGVSEFRQVGAAIYLDINGDGFSDSSIQLTGLTGLLEETEADSGVLVLPAPMVLTGTAGNDALSGRGNADILSGLGGDDTLQGGGGDDRLDGGAGNDILLGGEGNDILIGGPGADTLTGGAGNDRFVFANGDVGLGAARDVITDFNATAYTDLLDLSGIDANTGLDGDQAFVLIGGTSFTAAGQLLFANGVLYGNVNADLAPDFEIVLTGVSNLYSWHFAGL</sequence>